<keyword evidence="2" id="KW-1185">Reference proteome</keyword>
<accession>A0A0V1CVJ6</accession>
<evidence type="ECO:0000313" key="2">
    <source>
        <dbReference type="Proteomes" id="UP000054653"/>
    </source>
</evidence>
<reference evidence="1 2" key="1">
    <citation type="submission" date="2015-01" db="EMBL/GenBank/DDBJ databases">
        <title>Evolution of Trichinella species and genotypes.</title>
        <authorList>
            <person name="Korhonen P.K."/>
            <person name="Edoardo P."/>
            <person name="Giuseppe L.R."/>
            <person name="Gasser R.B."/>
        </authorList>
    </citation>
    <scope>NUCLEOTIDE SEQUENCE [LARGE SCALE GENOMIC DNA]</scope>
    <source>
        <strain evidence="1">ISS120</strain>
    </source>
</reference>
<gene>
    <name evidence="1" type="ORF">T03_10388</name>
</gene>
<dbReference type="OMA" id="RINDDCI"/>
<evidence type="ECO:0000313" key="1">
    <source>
        <dbReference type="EMBL" id="KRY53271.1"/>
    </source>
</evidence>
<dbReference type="AlphaFoldDB" id="A0A0V1CVJ6"/>
<dbReference type="STRING" id="45882.A0A0V1CVJ6"/>
<dbReference type="Proteomes" id="UP000054653">
    <property type="component" value="Unassembled WGS sequence"/>
</dbReference>
<comment type="caution">
    <text evidence="1">The sequence shown here is derived from an EMBL/GenBank/DDBJ whole genome shotgun (WGS) entry which is preliminary data.</text>
</comment>
<organism evidence="1 2">
    <name type="scientific">Trichinella britovi</name>
    <name type="common">Parasitic roundworm</name>
    <dbReference type="NCBI Taxonomy" id="45882"/>
    <lineage>
        <taxon>Eukaryota</taxon>
        <taxon>Metazoa</taxon>
        <taxon>Ecdysozoa</taxon>
        <taxon>Nematoda</taxon>
        <taxon>Enoplea</taxon>
        <taxon>Dorylaimia</taxon>
        <taxon>Trichinellida</taxon>
        <taxon>Trichinellidae</taxon>
        <taxon>Trichinella</taxon>
    </lineage>
</organism>
<protein>
    <submittedName>
        <fullName evidence="1">Uncharacterized protein</fullName>
    </submittedName>
</protein>
<dbReference type="OrthoDB" id="1936594at2759"/>
<name>A0A0V1CVJ6_TRIBR</name>
<proteinExistence type="predicted"/>
<sequence length="284" mass="33569">MRQFIELILLSGYYCVLETKHYWPTQSDMGTQVAIGSMSQKWYLEIKKYFYVADILDCVDELIVLYFGRHGEKMLMKGKMIQFGYKYEAWFLFGMCFYYIQNYSAAANAIQRSFEIKLSENGWTYLENSIANVSDEASLNLFKRSQCEENGAIFLDQIIVHCFRNGKFESVVGIFRKIAHHHESISSTVQSVMIRLLEVICRKWNNKIYVNLRLQLQDVLENLQVDFCHNENFWDLCAKLVDPRINDDCIKNGKQWKLFLKCSNYEIICIKRKQTNPRRLKVLN</sequence>
<dbReference type="EMBL" id="JYDI01000089">
    <property type="protein sequence ID" value="KRY53271.1"/>
    <property type="molecule type" value="Genomic_DNA"/>
</dbReference>